<keyword evidence="1" id="KW-0175">Coiled coil</keyword>
<protein>
    <submittedName>
        <fullName evidence="2">Uncharacterized protein</fullName>
    </submittedName>
</protein>
<evidence type="ECO:0000313" key="3">
    <source>
        <dbReference type="Proteomes" id="UP001162131"/>
    </source>
</evidence>
<keyword evidence="3" id="KW-1185">Reference proteome</keyword>
<name>A0AAU9J201_9CILI</name>
<dbReference type="Proteomes" id="UP001162131">
    <property type="component" value="Unassembled WGS sequence"/>
</dbReference>
<gene>
    <name evidence="2" type="ORF">BSTOLATCC_MIC20835</name>
</gene>
<dbReference type="EMBL" id="CAJZBQ010000020">
    <property type="protein sequence ID" value="CAG9318361.1"/>
    <property type="molecule type" value="Genomic_DNA"/>
</dbReference>
<feature type="coiled-coil region" evidence="1">
    <location>
        <begin position="414"/>
        <end position="444"/>
    </location>
</feature>
<comment type="caution">
    <text evidence="2">The sequence shown here is derived from an EMBL/GenBank/DDBJ whole genome shotgun (WGS) entry which is preliminary data.</text>
</comment>
<reference evidence="2" key="1">
    <citation type="submission" date="2021-09" db="EMBL/GenBank/DDBJ databases">
        <authorList>
            <consortium name="AG Swart"/>
            <person name="Singh M."/>
            <person name="Singh A."/>
            <person name="Seah K."/>
            <person name="Emmerich C."/>
        </authorList>
    </citation>
    <scope>NUCLEOTIDE SEQUENCE</scope>
    <source>
        <strain evidence="2">ATCC30299</strain>
    </source>
</reference>
<organism evidence="2 3">
    <name type="scientific">Blepharisma stoltei</name>
    <dbReference type="NCBI Taxonomy" id="1481888"/>
    <lineage>
        <taxon>Eukaryota</taxon>
        <taxon>Sar</taxon>
        <taxon>Alveolata</taxon>
        <taxon>Ciliophora</taxon>
        <taxon>Postciliodesmatophora</taxon>
        <taxon>Heterotrichea</taxon>
        <taxon>Heterotrichida</taxon>
        <taxon>Blepharismidae</taxon>
        <taxon>Blepharisma</taxon>
    </lineage>
</organism>
<evidence type="ECO:0000313" key="2">
    <source>
        <dbReference type="EMBL" id="CAG9318361.1"/>
    </source>
</evidence>
<evidence type="ECO:0000256" key="1">
    <source>
        <dbReference type="SAM" id="Coils"/>
    </source>
</evidence>
<sequence>MLFLKLHECFLSAAQDEAIKNIESWNVFIALAMKNNLFSTEDISRIERFRPSLPVNFECAIATIAQIVDNPEFHKIIEYSLKLHSKLIQARDAIELWNPGSLNEAELAQLLYKIYKSYISIQKSEELLQDVASRLSTYSEDVQRSVYDKIYDKSETILTAHIFQEEESANIEKLWHKERVRSVQYRNRPIKVLQEYPDGTIRQQGFCAKRDIPVEVLVVPRLLLDCEVLTKLFNKISAHKQLFLSKYFHNYLGFDDISSDTSNLYFFETLKGITVRKILNGRTIEQLPTLIKYWAKELLNAFTDLLHKCTHSVLYPITCANIFIQDNGLKLYLKGVEFGDFRNEDTHHETEAKLLEMYGQIMLELLTGNPKFRDFHKLSNFNIDLRCIVEECTRSYERFQDSLANFLNQSAFEENHHRNTLEELENQLENIKKAKEDCANRRKRPKVKKLEPPSYIRESLTFARLHTHPFFNVYSELDSFEFDKVIDEFDLLSRDTNIITV</sequence>
<proteinExistence type="predicted"/>
<dbReference type="AlphaFoldDB" id="A0AAU9J201"/>
<accession>A0AAU9J201</accession>